<dbReference type="AlphaFoldDB" id="A0A7J2U5J2"/>
<organism evidence="2">
    <name type="scientific">Ignisphaera aggregans</name>
    <dbReference type="NCBI Taxonomy" id="334771"/>
    <lineage>
        <taxon>Archaea</taxon>
        <taxon>Thermoproteota</taxon>
        <taxon>Thermoprotei</taxon>
        <taxon>Desulfurococcales</taxon>
        <taxon>Desulfurococcaceae</taxon>
        <taxon>Ignisphaera</taxon>
    </lineage>
</organism>
<evidence type="ECO:0000313" key="2">
    <source>
        <dbReference type="EMBL" id="HEM67996.1"/>
    </source>
</evidence>
<feature type="transmembrane region" description="Helical" evidence="1">
    <location>
        <begin position="495"/>
        <end position="516"/>
    </location>
</feature>
<name>A0A7J2U5J2_9CREN</name>
<protein>
    <submittedName>
        <fullName evidence="2">Uncharacterized protein</fullName>
    </submittedName>
</protein>
<keyword evidence="1" id="KW-0472">Membrane</keyword>
<sequence length="519" mass="57129">MALKTFSKVLLPVALAILVLVSIAISIAENGIRVVVRRGADDSIYVDAYGNQTIVAGVAQQLPILVINYSSSYQQPKMFRARAVALLMPRTVLEGMVYTQRAYSESVKGSRLSYVEAEFRQGNSMLFTMVFNTSAKMLKENMSDVGSFTWVLLYNKTATPGNQLDMLKQMVMTLQQISPQQVNKQLAMAGLGWLKYRSINVSWVEKEYLAGMLFNAVMEIDYMGLAYTYNIDVNMLKRYLDLMSVIETRASVNTSMDGNGLRIVVEQVHMGEDLEKLLRDIATVNREVGSYASLSQALPQLMMAPMLSQQQQAAVSIASNFTEALQRLANITSLTLLPSNSSATIVLNPLRNMLAVDVRSLRLWHVEGPSKAVAVVTAFANALKSLGISIDVETQVEPDKVYEQQMRQSLTGLLKTWASLAQPPQTTTSIIIATQTNTTQTWIMTTPMQTTTVTLTPTTVYITTTILRTVTQTTTAASTLATTVMKTVTTTVTEYTTAIALGVVLLVIGIATGYIIKRR</sequence>
<dbReference type="EMBL" id="DSEU01000071">
    <property type="protein sequence ID" value="HEM67996.1"/>
    <property type="molecule type" value="Genomic_DNA"/>
</dbReference>
<keyword evidence="1" id="KW-0812">Transmembrane</keyword>
<reference evidence="2" key="1">
    <citation type="journal article" date="2020" name="mSystems">
        <title>Genome- and Community-Level Interaction Insights into Carbon Utilization and Element Cycling Functions of Hydrothermarchaeota in Hydrothermal Sediment.</title>
        <authorList>
            <person name="Zhou Z."/>
            <person name="Liu Y."/>
            <person name="Xu W."/>
            <person name="Pan J."/>
            <person name="Luo Z.H."/>
            <person name="Li M."/>
        </authorList>
    </citation>
    <scope>NUCLEOTIDE SEQUENCE [LARGE SCALE GENOMIC DNA]</scope>
    <source>
        <strain evidence="2">SpSt-125</strain>
    </source>
</reference>
<gene>
    <name evidence="2" type="ORF">ENO26_10625</name>
</gene>
<evidence type="ECO:0000256" key="1">
    <source>
        <dbReference type="SAM" id="Phobius"/>
    </source>
</evidence>
<comment type="caution">
    <text evidence="2">The sequence shown here is derived from an EMBL/GenBank/DDBJ whole genome shotgun (WGS) entry which is preliminary data.</text>
</comment>
<accession>A0A7J2U5J2</accession>
<keyword evidence="1" id="KW-1133">Transmembrane helix</keyword>
<proteinExistence type="predicted"/>